<keyword evidence="2" id="KW-1185">Reference proteome</keyword>
<accession>A0A2R3Z3D8</accession>
<dbReference type="AlphaFoldDB" id="A0A2R3Z3D8"/>
<name>A0A2R3Z3D8_9FLAO</name>
<evidence type="ECO:0000313" key="2">
    <source>
        <dbReference type="Proteomes" id="UP000241507"/>
    </source>
</evidence>
<evidence type="ECO:0000313" key="1">
    <source>
        <dbReference type="EMBL" id="AVR44790.1"/>
    </source>
</evidence>
<dbReference type="KEGG" id="grs:C7S20_05640"/>
<dbReference type="Proteomes" id="UP000241507">
    <property type="component" value="Chromosome"/>
</dbReference>
<organism evidence="1 2">
    <name type="scientific">Christiangramia fulva</name>
    <dbReference type="NCBI Taxonomy" id="2126553"/>
    <lineage>
        <taxon>Bacteria</taxon>
        <taxon>Pseudomonadati</taxon>
        <taxon>Bacteroidota</taxon>
        <taxon>Flavobacteriia</taxon>
        <taxon>Flavobacteriales</taxon>
        <taxon>Flavobacteriaceae</taxon>
        <taxon>Christiangramia</taxon>
    </lineage>
</organism>
<protein>
    <submittedName>
        <fullName evidence="1">Uncharacterized protein</fullName>
    </submittedName>
</protein>
<gene>
    <name evidence="1" type="ORF">C7S20_05640</name>
</gene>
<reference evidence="2" key="1">
    <citation type="submission" date="2018-03" db="EMBL/GenBank/DDBJ databases">
        <title>Gramella fulva sp. nov., isolated from a dry surface of tidal flat.</title>
        <authorList>
            <person name="Hwang S.H."/>
            <person name="Hwang W.M."/>
            <person name="Kang K."/>
            <person name="Ahn T.-Y."/>
        </authorList>
    </citation>
    <scope>NUCLEOTIDE SEQUENCE [LARGE SCALE GENOMIC DNA]</scope>
    <source>
        <strain evidence="2">SH35</strain>
    </source>
</reference>
<dbReference type="OrthoDB" id="1454196at2"/>
<dbReference type="EMBL" id="CP028136">
    <property type="protein sequence ID" value="AVR44790.1"/>
    <property type="molecule type" value="Genomic_DNA"/>
</dbReference>
<proteinExistence type="predicted"/>
<sequence>MKNNETRAHQILKYKGKEIIKYQLDRLIFGPGRNSYSYFGNFLEVANELHGWHYWYLLRTAYECADGIFIYREEVRESFIKNEPEKSSLMSAYEKRYLKSLGPIVQIYRGMTKTEAESGDFGVSWTLSLKKAEAFAFEYSRVHGTPEERIVLSLDIKVSDVIAYFSGSEREIIYIHNPEE</sequence>
<dbReference type="RefSeq" id="WP_107011568.1">
    <property type="nucleotide sequence ID" value="NZ_CP028136.1"/>
</dbReference>